<keyword evidence="3" id="KW-1185">Reference proteome</keyword>
<feature type="region of interest" description="Disordered" evidence="1">
    <location>
        <begin position="317"/>
        <end position="336"/>
    </location>
</feature>
<dbReference type="EMBL" id="MU253796">
    <property type="protein sequence ID" value="KAG9246673.1"/>
    <property type="molecule type" value="Genomic_DNA"/>
</dbReference>
<dbReference type="OrthoDB" id="5330253at2759"/>
<comment type="caution">
    <text evidence="2">The sequence shown here is derived from an EMBL/GenBank/DDBJ whole genome shotgun (WGS) entry which is preliminary data.</text>
</comment>
<dbReference type="PANTHER" id="PTHR28186">
    <property type="entry name" value="MEIOTICALLY UP-REGULATED GENE 9 PROTEIN"/>
    <property type="match status" value="1"/>
</dbReference>
<feature type="compositionally biased region" description="Polar residues" evidence="1">
    <location>
        <begin position="139"/>
        <end position="159"/>
    </location>
</feature>
<evidence type="ECO:0000313" key="2">
    <source>
        <dbReference type="EMBL" id="KAG9246673.1"/>
    </source>
</evidence>
<dbReference type="Proteomes" id="UP000887226">
    <property type="component" value="Unassembled WGS sequence"/>
</dbReference>
<dbReference type="PANTHER" id="PTHR28186:SF1">
    <property type="entry name" value="MEIOTICALLY UP-REGULATED GENE 9 PROTEIN"/>
    <property type="match status" value="1"/>
</dbReference>
<evidence type="ECO:0000313" key="3">
    <source>
        <dbReference type="Proteomes" id="UP000887226"/>
    </source>
</evidence>
<feature type="region of interest" description="Disordered" evidence="1">
    <location>
        <begin position="1"/>
        <end position="276"/>
    </location>
</feature>
<accession>A0A9P8CGW4</accession>
<feature type="compositionally biased region" description="Polar residues" evidence="1">
    <location>
        <begin position="245"/>
        <end position="275"/>
    </location>
</feature>
<feature type="region of interest" description="Disordered" evidence="1">
    <location>
        <begin position="341"/>
        <end position="373"/>
    </location>
</feature>
<feature type="compositionally biased region" description="Polar residues" evidence="1">
    <location>
        <begin position="198"/>
        <end position="207"/>
    </location>
</feature>
<protein>
    <submittedName>
        <fullName evidence="2">Uncharacterized protein</fullName>
    </submittedName>
</protein>
<dbReference type="InterPro" id="IPR018809">
    <property type="entry name" value="DUF2406"/>
</dbReference>
<feature type="compositionally biased region" description="Basic and acidic residues" evidence="1">
    <location>
        <begin position="103"/>
        <end position="125"/>
    </location>
</feature>
<gene>
    <name evidence="2" type="ORF">BJ878DRAFT_267360</name>
</gene>
<evidence type="ECO:0000256" key="1">
    <source>
        <dbReference type="SAM" id="MobiDB-lite"/>
    </source>
</evidence>
<name>A0A9P8CGW4_9HELO</name>
<sequence length="373" mass="40904">MASNGHPLPPSPSAQQNVRPSQHRPKTSFSFRSTGSHKSSGSIPKIDLHESHEEKQAKRLNSKADPSMAMNEAEPSEVAKQENKLPSIRELQHFDKQGNPISDPDRSNPTRSRWERPLDTIRSFEEAIDGSYSRKSTHIRSGTESSDASQYTRQSSYFAGSTGEERPRQPSNGFQNGVGRSQSYADGRGNGMTRPGSYYQTDYNAGPSTAPGYYNPNRARYPRTSSEPHFNNGHVVYPAPGAQHSYETVTTASGSGSAPDTIGYSTDPSSENSSMDRIVSPAQYREPADNYGLEGFGGNPVIPPVYNVNQNYGSNLTQQYDYTNQGPPPVPRKEVSVSRAPIRLGGGGDSVTPSPSRPVQMEKRKSWFGKKAW</sequence>
<feature type="compositionally biased region" description="Polar residues" evidence="1">
    <location>
        <begin position="169"/>
        <end position="184"/>
    </location>
</feature>
<proteinExistence type="predicted"/>
<dbReference type="AlphaFoldDB" id="A0A9P8CGW4"/>
<feature type="compositionally biased region" description="Polar residues" evidence="1">
    <location>
        <begin position="27"/>
        <end position="42"/>
    </location>
</feature>
<feature type="compositionally biased region" description="Basic and acidic residues" evidence="1">
    <location>
        <begin position="46"/>
        <end position="57"/>
    </location>
</feature>
<reference evidence="2" key="1">
    <citation type="journal article" date="2021" name="IMA Fungus">
        <title>Genomic characterization of three marine fungi, including Emericellopsis atlantica sp. nov. with signatures of a generalist lifestyle and marine biomass degradation.</title>
        <authorList>
            <person name="Hagestad O.C."/>
            <person name="Hou L."/>
            <person name="Andersen J.H."/>
            <person name="Hansen E.H."/>
            <person name="Altermark B."/>
            <person name="Li C."/>
            <person name="Kuhnert E."/>
            <person name="Cox R.J."/>
            <person name="Crous P.W."/>
            <person name="Spatafora J.W."/>
            <person name="Lail K."/>
            <person name="Amirebrahimi M."/>
            <person name="Lipzen A."/>
            <person name="Pangilinan J."/>
            <person name="Andreopoulos W."/>
            <person name="Hayes R.D."/>
            <person name="Ng V."/>
            <person name="Grigoriev I.V."/>
            <person name="Jackson S.A."/>
            <person name="Sutton T.D.S."/>
            <person name="Dobson A.D.W."/>
            <person name="Rama T."/>
        </authorList>
    </citation>
    <scope>NUCLEOTIDE SEQUENCE</scope>
    <source>
        <strain evidence="2">TRa3180A</strain>
    </source>
</reference>
<organism evidence="2 3">
    <name type="scientific">Calycina marina</name>
    <dbReference type="NCBI Taxonomy" id="1763456"/>
    <lineage>
        <taxon>Eukaryota</taxon>
        <taxon>Fungi</taxon>
        <taxon>Dikarya</taxon>
        <taxon>Ascomycota</taxon>
        <taxon>Pezizomycotina</taxon>
        <taxon>Leotiomycetes</taxon>
        <taxon>Helotiales</taxon>
        <taxon>Pezizellaceae</taxon>
        <taxon>Calycina</taxon>
    </lineage>
</organism>
<dbReference type="Pfam" id="PF10295">
    <property type="entry name" value="DUF2406"/>
    <property type="match status" value="1"/>
</dbReference>